<dbReference type="PANTHER" id="PTHR28595">
    <property type="entry name" value="39S RIBOSOMAL PROTEIN L54, MITOCHONDRIAL"/>
    <property type="match status" value="1"/>
</dbReference>
<dbReference type="Proteomes" id="UP001285441">
    <property type="component" value="Unassembled WGS sequence"/>
</dbReference>
<evidence type="ECO:0000256" key="5">
    <source>
        <dbReference type="ARBA" id="ARBA00023274"/>
    </source>
</evidence>
<organism evidence="8 9">
    <name type="scientific">Podospora didyma</name>
    <dbReference type="NCBI Taxonomy" id="330526"/>
    <lineage>
        <taxon>Eukaryota</taxon>
        <taxon>Fungi</taxon>
        <taxon>Dikarya</taxon>
        <taxon>Ascomycota</taxon>
        <taxon>Pezizomycotina</taxon>
        <taxon>Sordariomycetes</taxon>
        <taxon>Sordariomycetidae</taxon>
        <taxon>Sordariales</taxon>
        <taxon>Podosporaceae</taxon>
        <taxon>Podospora</taxon>
    </lineage>
</organism>
<evidence type="ECO:0000313" key="8">
    <source>
        <dbReference type="EMBL" id="KAK3394371.1"/>
    </source>
</evidence>
<evidence type="ECO:0000313" key="9">
    <source>
        <dbReference type="Proteomes" id="UP001285441"/>
    </source>
</evidence>
<evidence type="ECO:0000256" key="3">
    <source>
        <dbReference type="ARBA" id="ARBA00022980"/>
    </source>
</evidence>
<reference evidence="8" key="2">
    <citation type="submission" date="2023-06" db="EMBL/GenBank/DDBJ databases">
        <authorList>
            <consortium name="Lawrence Berkeley National Laboratory"/>
            <person name="Haridas S."/>
            <person name="Hensen N."/>
            <person name="Bonometti L."/>
            <person name="Westerberg I."/>
            <person name="Brannstrom I.O."/>
            <person name="Guillou S."/>
            <person name="Cros-Aarteil S."/>
            <person name="Calhoun S."/>
            <person name="Kuo A."/>
            <person name="Mondo S."/>
            <person name="Pangilinan J."/>
            <person name="Riley R."/>
            <person name="LaButti K."/>
            <person name="Andreopoulos B."/>
            <person name="Lipzen A."/>
            <person name="Chen C."/>
            <person name="Yanf M."/>
            <person name="Daum C."/>
            <person name="Ng V."/>
            <person name="Clum A."/>
            <person name="Steindorff A."/>
            <person name="Ohm R."/>
            <person name="Martin F."/>
            <person name="Silar P."/>
            <person name="Natvig D."/>
            <person name="Lalanne C."/>
            <person name="Gautier V."/>
            <person name="Ament-velasquez S.L."/>
            <person name="Kruys A."/>
            <person name="Hutchinson M.I."/>
            <person name="Powell A.J."/>
            <person name="Barry K."/>
            <person name="Miller A.N."/>
            <person name="Grigoriev I.V."/>
            <person name="Debuchy R."/>
            <person name="Gladieux P."/>
            <person name="Thoren M.H."/>
            <person name="Johannesson H."/>
        </authorList>
    </citation>
    <scope>NUCLEOTIDE SEQUENCE</scope>
    <source>
        <strain evidence="8">CBS 232.78</strain>
    </source>
</reference>
<reference evidence="8" key="1">
    <citation type="journal article" date="2023" name="Mol. Phylogenet. Evol.">
        <title>Genome-scale phylogeny and comparative genomics of the fungal order Sordariales.</title>
        <authorList>
            <person name="Hensen N."/>
            <person name="Bonometti L."/>
            <person name="Westerberg I."/>
            <person name="Brannstrom I.O."/>
            <person name="Guillou S."/>
            <person name="Cros-Aarteil S."/>
            <person name="Calhoun S."/>
            <person name="Haridas S."/>
            <person name="Kuo A."/>
            <person name="Mondo S."/>
            <person name="Pangilinan J."/>
            <person name="Riley R."/>
            <person name="LaButti K."/>
            <person name="Andreopoulos B."/>
            <person name="Lipzen A."/>
            <person name="Chen C."/>
            <person name="Yan M."/>
            <person name="Daum C."/>
            <person name="Ng V."/>
            <person name="Clum A."/>
            <person name="Steindorff A."/>
            <person name="Ohm R.A."/>
            <person name="Martin F."/>
            <person name="Silar P."/>
            <person name="Natvig D.O."/>
            <person name="Lalanne C."/>
            <person name="Gautier V."/>
            <person name="Ament-Velasquez S.L."/>
            <person name="Kruys A."/>
            <person name="Hutchinson M.I."/>
            <person name="Powell A.J."/>
            <person name="Barry K."/>
            <person name="Miller A.N."/>
            <person name="Grigoriev I.V."/>
            <person name="Debuchy R."/>
            <person name="Gladieux P."/>
            <person name="Hiltunen Thoren M."/>
            <person name="Johannesson H."/>
        </authorList>
    </citation>
    <scope>NUCLEOTIDE SEQUENCE</scope>
    <source>
        <strain evidence="8">CBS 232.78</strain>
    </source>
</reference>
<dbReference type="GO" id="GO:0003735">
    <property type="term" value="F:structural constituent of ribosome"/>
    <property type="evidence" value="ECO:0007669"/>
    <property type="project" value="TreeGrafter"/>
</dbReference>
<dbReference type="Pfam" id="PF08561">
    <property type="entry name" value="Ribosomal_L37"/>
    <property type="match status" value="1"/>
</dbReference>
<dbReference type="InterPro" id="IPR013870">
    <property type="entry name" value="Ribosomal_mL54"/>
</dbReference>
<proteinExistence type="inferred from homology"/>
<dbReference type="GO" id="GO:0005762">
    <property type="term" value="C:mitochondrial large ribosomal subunit"/>
    <property type="evidence" value="ECO:0007669"/>
    <property type="project" value="TreeGrafter"/>
</dbReference>
<comment type="similarity">
    <text evidence="6">Belongs to the mitochondrion-specific ribosomal protein mL54 family.</text>
</comment>
<evidence type="ECO:0000256" key="6">
    <source>
        <dbReference type="ARBA" id="ARBA00033752"/>
    </source>
</evidence>
<dbReference type="PANTHER" id="PTHR28595:SF1">
    <property type="entry name" value="LARGE RIBOSOMAL SUBUNIT PROTEIN ML54"/>
    <property type="match status" value="1"/>
</dbReference>
<name>A0AAE0U800_9PEZI</name>
<evidence type="ECO:0000256" key="1">
    <source>
        <dbReference type="ARBA" id="ARBA00004173"/>
    </source>
</evidence>
<protein>
    <recommendedName>
        <fullName evidence="7">Large ribosomal subunit protein mL54</fullName>
    </recommendedName>
</protein>
<keyword evidence="3 8" id="KW-0689">Ribosomal protein</keyword>
<sequence>MICRTNLFRQATQLSSSSRQPIAAVLTSSSSSTITPRAGAAFFTTSTSKHNAAPTAPLEAAKAADVPDLTPLTTGSIETTSETGNLSSCVAGTVLNGLNYTKGKTDPVALEDSEYPSWLWDCLSVQKKVASAADAEAGDEFSKSKKQRRLAIRRQRAEEAKMLQSGNLEALAPKVPLGKQSINLAGGSSEEGGGGGLKEAVFAAEKREELRKALRKDRKAKIKESNFLKTM</sequence>
<comment type="caution">
    <text evidence="8">The sequence shown here is derived from an EMBL/GenBank/DDBJ whole genome shotgun (WGS) entry which is preliminary data.</text>
</comment>
<keyword evidence="4" id="KW-0496">Mitochondrion</keyword>
<evidence type="ECO:0000256" key="4">
    <source>
        <dbReference type="ARBA" id="ARBA00023128"/>
    </source>
</evidence>
<evidence type="ECO:0000256" key="2">
    <source>
        <dbReference type="ARBA" id="ARBA00022946"/>
    </source>
</evidence>
<keyword evidence="9" id="KW-1185">Reference proteome</keyword>
<dbReference type="EMBL" id="JAULSW010000001">
    <property type="protein sequence ID" value="KAK3394371.1"/>
    <property type="molecule type" value="Genomic_DNA"/>
</dbReference>
<comment type="subcellular location">
    <subcellularLocation>
        <location evidence="1">Mitochondrion</location>
    </subcellularLocation>
</comment>
<gene>
    <name evidence="8" type="ORF">B0H63DRAFT_555599</name>
</gene>
<evidence type="ECO:0000256" key="7">
    <source>
        <dbReference type="ARBA" id="ARBA00035179"/>
    </source>
</evidence>
<keyword evidence="2" id="KW-0809">Transit peptide</keyword>
<keyword evidence="5" id="KW-0687">Ribonucleoprotein</keyword>
<accession>A0AAE0U800</accession>
<dbReference type="AlphaFoldDB" id="A0AAE0U800"/>